<evidence type="ECO:0000313" key="1">
    <source>
        <dbReference type="EMBL" id="ARF70302.1"/>
    </source>
</evidence>
<name>A0A1U9YSN0_9BACL</name>
<evidence type="ECO:0000313" key="2">
    <source>
        <dbReference type="Proteomes" id="UP000192727"/>
    </source>
</evidence>
<protein>
    <submittedName>
        <fullName evidence="1">Uncharacterized protein</fullName>
    </submittedName>
</protein>
<reference evidence="1 2" key="1">
    <citation type="submission" date="2017-03" db="EMBL/GenBank/DDBJ databases">
        <title>Paenibacillus larvae genome sequencing.</title>
        <authorList>
            <person name="Dingman D.W."/>
        </authorList>
    </citation>
    <scope>NUCLEOTIDE SEQUENCE [LARGE SCALE GENOMIC DNA]</scope>
    <source>
        <strain evidence="1 2">SAG 10367</strain>
    </source>
</reference>
<sequence>MGIAFSILLILLNSMLIIGFTHLFVRTVNLLITIGFSIGLGYLIRELLDRQQSYKEISEDHDSA</sequence>
<proteinExistence type="predicted"/>
<accession>A0A1U9YSN0</accession>
<dbReference type="EMBL" id="CP020557">
    <property type="protein sequence ID" value="ARF70302.1"/>
    <property type="molecule type" value="Genomic_DNA"/>
</dbReference>
<gene>
    <name evidence="1" type="ORF">B7C51_24340</name>
</gene>
<organism evidence="1 2">
    <name type="scientific">Paenibacillus larvae subsp. pulvifaciens</name>
    <dbReference type="NCBI Taxonomy" id="1477"/>
    <lineage>
        <taxon>Bacteria</taxon>
        <taxon>Bacillati</taxon>
        <taxon>Bacillota</taxon>
        <taxon>Bacilli</taxon>
        <taxon>Bacillales</taxon>
        <taxon>Paenibacillaceae</taxon>
        <taxon>Paenibacillus</taxon>
    </lineage>
</organism>
<dbReference type="AlphaFoldDB" id="A0A1U9YSN0"/>
<dbReference type="Proteomes" id="UP000192727">
    <property type="component" value="Chromosome"/>
</dbReference>